<reference evidence="3 4" key="1">
    <citation type="submission" date="2024-04" db="EMBL/GenBank/DDBJ databases">
        <title>Tritrichomonas musculus Genome.</title>
        <authorList>
            <person name="Alves-Ferreira E."/>
            <person name="Grigg M."/>
            <person name="Lorenzi H."/>
            <person name="Galac M."/>
        </authorList>
    </citation>
    <scope>NUCLEOTIDE SEQUENCE [LARGE SCALE GENOMIC DNA]</scope>
    <source>
        <strain evidence="3 4">EAF2021</strain>
    </source>
</reference>
<evidence type="ECO:0000313" key="4">
    <source>
        <dbReference type="Proteomes" id="UP001470230"/>
    </source>
</evidence>
<sequence>MDATNQKLLQNIMFQINNHPISHAFYHPLSANSSLDLKVVSNRIQQNSYKSISEFLSDIDTICTNAKLHIAQNRHYVVSADLFKKLVYKEIYSHAGIKNYHDWCNEVYRIRQKMQNLIYSPPIMPNDKFSTGIDPARPIEPQLPSESTLKKLVDLSTRTLSQNDTENVLQIIRHYQPSISIKDGLSLDVRKLSSPTINALINYMEKKIMNRAPPIPENISIFSGI</sequence>
<proteinExistence type="predicted"/>
<name>A0ABR2KV32_9EUKA</name>
<gene>
    <name evidence="3" type="ORF">M9Y10_023073</name>
</gene>
<keyword evidence="1" id="KW-0103">Bromodomain</keyword>
<accession>A0ABR2KV32</accession>
<protein>
    <recommendedName>
        <fullName evidence="2">Bromo domain-containing protein</fullName>
    </recommendedName>
</protein>
<dbReference type="Proteomes" id="UP001470230">
    <property type="component" value="Unassembled WGS sequence"/>
</dbReference>
<evidence type="ECO:0000259" key="2">
    <source>
        <dbReference type="SMART" id="SM00297"/>
    </source>
</evidence>
<dbReference type="Pfam" id="PF00439">
    <property type="entry name" value="Bromodomain"/>
    <property type="match status" value="1"/>
</dbReference>
<organism evidence="3 4">
    <name type="scientific">Tritrichomonas musculus</name>
    <dbReference type="NCBI Taxonomy" id="1915356"/>
    <lineage>
        <taxon>Eukaryota</taxon>
        <taxon>Metamonada</taxon>
        <taxon>Parabasalia</taxon>
        <taxon>Tritrichomonadida</taxon>
        <taxon>Tritrichomonadidae</taxon>
        <taxon>Tritrichomonas</taxon>
    </lineage>
</organism>
<dbReference type="Gene3D" id="1.20.920.10">
    <property type="entry name" value="Bromodomain-like"/>
    <property type="match status" value="1"/>
</dbReference>
<evidence type="ECO:0000256" key="1">
    <source>
        <dbReference type="ARBA" id="ARBA00023117"/>
    </source>
</evidence>
<dbReference type="SUPFAM" id="SSF47370">
    <property type="entry name" value="Bromodomain"/>
    <property type="match status" value="1"/>
</dbReference>
<dbReference type="InterPro" id="IPR001487">
    <property type="entry name" value="Bromodomain"/>
</dbReference>
<dbReference type="SMART" id="SM00297">
    <property type="entry name" value="BROMO"/>
    <property type="match status" value="1"/>
</dbReference>
<dbReference type="EMBL" id="JAPFFF010000003">
    <property type="protein sequence ID" value="KAK8894636.1"/>
    <property type="molecule type" value="Genomic_DNA"/>
</dbReference>
<comment type="caution">
    <text evidence="3">The sequence shown here is derived from an EMBL/GenBank/DDBJ whole genome shotgun (WGS) entry which is preliminary data.</text>
</comment>
<evidence type="ECO:0000313" key="3">
    <source>
        <dbReference type="EMBL" id="KAK8894636.1"/>
    </source>
</evidence>
<feature type="domain" description="Bromo" evidence="2">
    <location>
        <begin position="2"/>
        <end position="96"/>
    </location>
</feature>
<dbReference type="InterPro" id="IPR036427">
    <property type="entry name" value="Bromodomain-like_sf"/>
</dbReference>
<keyword evidence="4" id="KW-1185">Reference proteome</keyword>